<protein>
    <submittedName>
        <fullName evidence="1">Uncharacterized protein</fullName>
    </submittedName>
</protein>
<organism evidence="1">
    <name type="scientific">Tanacetum cinerariifolium</name>
    <name type="common">Dalmatian daisy</name>
    <name type="synonym">Chrysanthemum cinerariifolium</name>
    <dbReference type="NCBI Taxonomy" id="118510"/>
    <lineage>
        <taxon>Eukaryota</taxon>
        <taxon>Viridiplantae</taxon>
        <taxon>Streptophyta</taxon>
        <taxon>Embryophyta</taxon>
        <taxon>Tracheophyta</taxon>
        <taxon>Spermatophyta</taxon>
        <taxon>Magnoliopsida</taxon>
        <taxon>eudicotyledons</taxon>
        <taxon>Gunneridae</taxon>
        <taxon>Pentapetalae</taxon>
        <taxon>asterids</taxon>
        <taxon>campanulids</taxon>
        <taxon>Asterales</taxon>
        <taxon>Asteraceae</taxon>
        <taxon>Asteroideae</taxon>
        <taxon>Anthemideae</taxon>
        <taxon>Anthemidinae</taxon>
        <taxon>Tanacetum</taxon>
    </lineage>
</organism>
<comment type="caution">
    <text evidence="1">The sequence shown here is derived from an EMBL/GenBank/DDBJ whole genome shotgun (WGS) entry which is preliminary data.</text>
</comment>
<dbReference type="EMBL" id="BKCJ010004529">
    <property type="protein sequence ID" value="GEU61576.1"/>
    <property type="molecule type" value="Genomic_DNA"/>
</dbReference>
<name>A0A6L2LIC5_TANCI</name>
<dbReference type="AlphaFoldDB" id="A0A6L2LIC5"/>
<evidence type="ECO:0000313" key="1">
    <source>
        <dbReference type="EMBL" id="GEU61576.1"/>
    </source>
</evidence>
<proteinExistence type="predicted"/>
<gene>
    <name evidence="1" type="ORF">Tci_033554</name>
</gene>
<reference evidence="1" key="1">
    <citation type="journal article" date="2019" name="Sci. Rep.">
        <title>Draft genome of Tanacetum cinerariifolium, the natural source of mosquito coil.</title>
        <authorList>
            <person name="Yamashiro T."/>
            <person name="Shiraishi A."/>
            <person name="Satake H."/>
            <person name="Nakayama K."/>
        </authorList>
    </citation>
    <scope>NUCLEOTIDE SEQUENCE</scope>
</reference>
<sequence length="283" mass="33586">MTIVEYIEYEARMKRQNGHPQDLGASVNVMPKSMFGHLKLANLKETNMLVKMANMTKKIPLEILENILDYRMWPTCNLDLSFCSGYDVIYRKGEHGMLEQWMCFRDNVRQSVGGNRMIFTVFLKVRYENKNIDDTTCKRRYYEWVAQNSEFNDNGASHETTMYNNPCKYHLEYPHSYFPQKDKGKKGYALYDVCEKCEKFHGDTLYPWHDEGSEEKERWESGIEKTNYEPPFVDIETFKIKKYSFDRRRSFIFITKQLDDALPLGRANMSRFIGMIGEEMDKE</sequence>
<accession>A0A6L2LIC5</accession>